<dbReference type="InParanoid" id="A0A165P373"/>
<dbReference type="PROSITE" id="PS50865">
    <property type="entry name" value="ZF_MYND_2"/>
    <property type="match status" value="1"/>
</dbReference>
<dbReference type="SUPFAM" id="SSF144232">
    <property type="entry name" value="HIT/MYND zinc finger-like"/>
    <property type="match status" value="1"/>
</dbReference>
<evidence type="ECO:0000256" key="4">
    <source>
        <dbReference type="PROSITE-ProRule" id="PRU00134"/>
    </source>
</evidence>
<dbReference type="PROSITE" id="PS01360">
    <property type="entry name" value="ZF_MYND_1"/>
    <property type="match status" value="1"/>
</dbReference>
<feature type="domain" description="MYND-type" evidence="5">
    <location>
        <begin position="19"/>
        <end position="61"/>
    </location>
</feature>
<evidence type="ECO:0000256" key="1">
    <source>
        <dbReference type="ARBA" id="ARBA00022723"/>
    </source>
</evidence>
<dbReference type="GO" id="GO:0008270">
    <property type="term" value="F:zinc ion binding"/>
    <property type="evidence" value="ECO:0007669"/>
    <property type="project" value="UniProtKB-KW"/>
</dbReference>
<protein>
    <recommendedName>
        <fullName evidence="5">MYND-type domain-containing protein</fullName>
    </recommendedName>
</protein>
<dbReference type="OrthoDB" id="3007465at2759"/>
<evidence type="ECO:0000259" key="5">
    <source>
        <dbReference type="PROSITE" id="PS50865"/>
    </source>
</evidence>
<sequence length="269" mass="30231">MPVTPKEELNKLPPADSECSVCYADTEEDGIKLLRCTSCRNQFYCSVACQKKDWKKHKHNCSPLPVGELEYLPAVDAEKAQELTAEVQRVANVLHQWELAYDARRAEKGFNAAVLEQNADILKIELQPPYDQTSYTRLPPDHQTFKYRPIITLIARLFLIHLMTPSFSKSIEDVDALQQYLLQTQIPSTGGFAQLWGPKIACRPGDLSPGEYVQLAGMMQVLNIQEWFKSSGGKEGGGGQVEFGSVEEKAFARRLVDLALISKTLWNVK</sequence>
<dbReference type="EMBL" id="KV425893">
    <property type="protein sequence ID" value="KZW01579.1"/>
    <property type="molecule type" value="Genomic_DNA"/>
</dbReference>
<evidence type="ECO:0000313" key="6">
    <source>
        <dbReference type="EMBL" id="KZW01579.1"/>
    </source>
</evidence>
<accession>A0A165P373</accession>
<dbReference type="Gene3D" id="6.10.140.2220">
    <property type="match status" value="1"/>
</dbReference>
<evidence type="ECO:0000256" key="3">
    <source>
        <dbReference type="ARBA" id="ARBA00022833"/>
    </source>
</evidence>
<reference evidence="6 7" key="1">
    <citation type="journal article" date="2016" name="Mol. Biol. Evol.">
        <title>Comparative Genomics of Early-Diverging Mushroom-Forming Fungi Provides Insights into the Origins of Lignocellulose Decay Capabilities.</title>
        <authorList>
            <person name="Nagy L.G."/>
            <person name="Riley R."/>
            <person name="Tritt A."/>
            <person name="Adam C."/>
            <person name="Daum C."/>
            <person name="Floudas D."/>
            <person name="Sun H."/>
            <person name="Yadav J.S."/>
            <person name="Pangilinan J."/>
            <person name="Larsson K.H."/>
            <person name="Matsuura K."/>
            <person name="Barry K."/>
            <person name="Labutti K."/>
            <person name="Kuo R."/>
            <person name="Ohm R.A."/>
            <person name="Bhattacharya S.S."/>
            <person name="Shirouzu T."/>
            <person name="Yoshinaga Y."/>
            <person name="Martin F.M."/>
            <person name="Grigoriev I.V."/>
            <person name="Hibbett D.S."/>
        </authorList>
    </citation>
    <scope>NUCLEOTIDE SEQUENCE [LARGE SCALE GENOMIC DNA]</scope>
    <source>
        <strain evidence="6 7">HHB12029</strain>
    </source>
</reference>
<keyword evidence="1" id="KW-0479">Metal-binding</keyword>
<organism evidence="6 7">
    <name type="scientific">Exidia glandulosa HHB12029</name>
    <dbReference type="NCBI Taxonomy" id="1314781"/>
    <lineage>
        <taxon>Eukaryota</taxon>
        <taxon>Fungi</taxon>
        <taxon>Dikarya</taxon>
        <taxon>Basidiomycota</taxon>
        <taxon>Agaricomycotina</taxon>
        <taxon>Agaricomycetes</taxon>
        <taxon>Auriculariales</taxon>
        <taxon>Exidiaceae</taxon>
        <taxon>Exidia</taxon>
    </lineage>
</organism>
<evidence type="ECO:0000313" key="7">
    <source>
        <dbReference type="Proteomes" id="UP000077266"/>
    </source>
</evidence>
<keyword evidence="7" id="KW-1185">Reference proteome</keyword>
<gene>
    <name evidence="6" type="ORF">EXIGLDRAFT_830040</name>
</gene>
<dbReference type="AlphaFoldDB" id="A0A165P373"/>
<dbReference type="Pfam" id="PF01753">
    <property type="entry name" value="zf-MYND"/>
    <property type="match status" value="1"/>
</dbReference>
<dbReference type="InterPro" id="IPR002893">
    <property type="entry name" value="Znf_MYND"/>
</dbReference>
<dbReference type="STRING" id="1314781.A0A165P373"/>
<proteinExistence type="predicted"/>
<name>A0A165P373_EXIGL</name>
<keyword evidence="3" id="KW-0862">Zinc</keyword>
<evidence type="ECO:0000256" key="2">
    <source>
        <dbReference type="ARBA" id="ARBA00022771"/>
    </source>
</evidence>
<keyword evidence="2 4" id="KW-0863">Zinc-finger</keyword>
<dbReference type="Proteomes" id="UP000077266">
    <property type="component" value="Unassembled WGS sequence"/>
</dbReference>